<dbReference type="Pfam" id="PF07589">
    <property type="entry name" value="PEP-CTERM"/>
    <property type="match status" value="1"/>
</dbReference>
<keyword evidence="5" id="KW-1185">Reference proteome</keyword>
<feature type="compositionally biased region" description="Low complexity" evidence="1">
    <location>
        <begin position="174"/>
        <end position="183"/>
    </location>
</feature>
<feature type="domain" description="Ice-binding protein C-terminal" evidence="3">
    <location>
        <begin position="189"/>
        <end position="211"/>
    </location>
</feature>
<feature type="chain" id="PRO_5018592751" evidence="2">
    <location>
        <begin position="23"/>
        <end position="217"/>
    </location>
</feature>
<proteinExistence type="predicted"/>
<evidence type="ECO:0000259" key="3">
    <source>
        <dbReference type="Pfam" id="PF07589"/>
    </source>
</evidence>
<evidence type="ECO:0000313" key="4">
    <source>
        <dbReference type="EMBL" id="RWX43558.1"/>
    </source>
</evidence>
<dbReference type="InterPro" id="IPR013424">
    <property type="entry name" value="Ice-binding_C"/>
</dbReference>
<evidence type="ECO:0000313" key="5">
    <source>
        <dbReference type="Proteomes" id="UP000287853"/>
    </source>
</evidence>
<dbReference type="Proteomes" id="UP000287853">
    <property type="component" value="Unassembled WGS sequence"/>
</dbReference>
<feature type="signal peptide" evidence="2">
    <location>
        <begin position="1"/>
        <end position="22"/>
    </location>
</feature>
<sequence>MKKNILMMATVCMLAAPLSAGAYMVDLTSHEGKTGGSWVEVTGDGTNQVRFDLGLADGTIADMRAFFFDVSSYMDEGIEEIRVDSLVDRNGDFTRDNVITNWPTVSGSAGMQGAGSFEYGIEFGHGGIGGGKGDIRAISFTVFSDDILDIDESNLGMRLMSFGDGRNDSRKMIGGYEPSDSGPGPGPASVPEPASALMIGLGLIGLAGFRKRNQRQK</sequence>
<evidence type="ECO:0000256" key="1">
    <source>
        <dbReference type="SAM" id="MobiDB-lite"/>
    </source>
</evidence>
<dbReference type="EMBL" id="MTKO01000117">
    <property type="protein sequence ID" value="RWX43558.1"/>
    <property type="molecule type" value="Genomic_DNA"/>
</dbReference>
<feature type="region of interest" description="Disordered" evidence="1">
    <location>
        <begin position="170"/>
        <end position="192"/>
    </location>
</feature>
<organism evidence="4 5">
    <name type="scientific">Candidatus Electrothrix aarhusensis</name>
    <dbReference type="NCBI Taxonomy" id="1859131"/>
    <lineage>
        <taxon>Bacteria</taxon>
        <taxon>Pseudomonadati</taxon>
        <taxon>Thermodesulfobacteriota</taxon>
        <taxon>Desulfobulbia</taxon>
        <taxon>Desulfobulbales</taxon>
        <taxon>Desulfobulbaceae</taxon>
        <taxon>Candidatus Electrothrix</taxon>
    </lineage>
</organism>
<name>A0A3S3QP21_9BACT</name>
<reference evidence="4 5" key="1">
    <citation type="submission" date="2017-01" db="EMBL/GenBank/DDBJ databases">
        <title>The cable genome- insights into the physiology and evolution of filamentous bacteria capable of sulfide oxidation via long distance electron transfer.</title>
        <authorList>
            <person name="Schreiber L."/>
            <person name="Bjerg J.T."/>
            <person name="Boggild A."/>
            <person name="Van De Vossenberg J."/>
            <person name="Meysman F."/>
            <person name="Nielsen L.P."/>
            <person name="Schramm A."/>
            <person name="Kjeldsen K.U."/>
        </authorList>
    </citation>
    <scope>NUCLEOTIDE SEQUENCE [LARGE SCALE GENOMIC DNA]</scope>
    <source>
        <strain evidence="4">MCF</strain>
    </source>
</reference>
<keyword evidence="2" id="KW-0732">Signal</keyword>
<dbReference type="NCBIfam" id="TIGR02595">
    <property type="entry name" value="PEP_CTERM"/>
    <property type="match status" value="1"/>
</dbReference>
<gene>
    <name evidence="4" type="ORF">H206_03484</name>
</gene>
<comment type="caution">
    <text evidence="4">The sequence shown here is derived from an EMBL/GenBank/DDBJ whole genome shotgun (WGS) entry which is preliminary data.</text>
</comment>
<dbReference type="AlphaFoldDB" id="A0A3S3QP21"/>
<accession>A0A3S3QP21</accession>
<evidence type="ECO:0000256" key="2">
    <source>
        <dbReference type="SAM" id="SignalP"/>
    </source>
</evidence>
<protein>
    <submittedName>
        <fullName evidence="4">VPLPA-CTERM protein sorting domain-containing protein</fullName>
    </submittedName>
</protein>